<reference evidence="1 2" key="1">
    <citation type="journal article" date="2015" name="Proc. Natl. Acad. Sci. U.S.A.">
        <title>The resurrection genome of Boea hygrometrica: A blueprint for survival of dehydration.</title>
        <authorList>
            <person name="Xiao L."/>
            <person name="Yang G."/>
            <person name="Zhang L."/>
            <person name="Yang X."/>
            <person name="Zhao S."/>
            <person name="Ji Z."/>
            <person name="Zhou Q."/>
            <person name="Hu M."/>
            <person name="Wang Y."/>
            <person name="Chen M."/>
            <person name="Xu Y."/>
            <person name="Jin H."/>
            <person name="Xiao X."/>
            <person name="Hu G."/>
            <person name="Bao F."/>
            <person name="Hu Y."/>
            <person name="Wan P."/>
            <person name="Li L."/>
            <person name="Deng X."/>
            <person name="Kuang T."/>
            <person name="Xiang C."/>
            <person name="Zhu J.K."/>
            <person name="Oliver M.J."/>
            <person name="He Y."/>
        </authorList>
    </citation>
    <scope>NUCLEOTIDE SEQUENCE [LARGE SCALE GENOMIC DNA]</scope>
    <source>
        <strain evidence="2">cv. XS01</strain>
    </source>
</reference>
<evidence type="ECO:0000313" key="2">
    <source>
        <dbReference type="Proteomes" id="UP000250235"/>
    </source>
</evidence>
<dbReference type="EMBL" id="KQ988434">
    <property type="protein sequence ID" value="KZV55903.1"/>
    <property type="molecule type" value="Genomic_DNA"/>
</dbReference>
<organism evidence="1 2">
    <name type="scientific">Dorcoceras hygrometricum</name>
    <dbReference type="NCBI Taxonomy" id="472368"/>
    <lineage>
        <taxon>Eukaryota</taxon>
        <taxon>Viridiplantae</taxon>
        <taxon>Streptophyta</taxon>
        <taxon>Embryophyta</taxon>
        <taxon>Tracheophyta</taxon>
        <taxon>Spermatophyta</taxon>
        <taxon>Magnoliopsida</taxon>
        <taxon>eudicotyledons</taxon>
        <taxon>Gunneridae</taxon>
        <taxon>Pentapetalae</taxon>
        <taxon>asterids</taxon>
        <taxon>lamiids</taxon>
        <taxon>Lamiales</taxon>
        <taxon>Gesneriaceae</taxon>
        <taxon>Didymocarpoideae</taxon>
        <taxon>Trichosporeae</taxon>
        <taxon>Loxocarpinae</taxon>
        <taxon>Dorcoceras</taxon>
    </lineage>
</organism>
<protein>
    <submittedName>
        <fullName evidence="1">Uncharacterized protein</fullName>
    </submittedName>
</protein>
<sequence>MKAYLVDQDDDMWFVIKDGPIKIMRPNTAVAISASADQWVEKPRMEWTSEDKKKANLNNVDKDILYKTLYNNMFSKIQT</sequence>
<keyword evidence="2" id="KW-1185">Reference proteome</keyword>
<dbReference type="OrthoDB" id="1301741at2759"/>
<dbReference type="AlphaFoldDB" id="A0A2Z7D9Z6"/>
<name>A0A2Z7D9Z6_9LAMI</name>
<proteinExistence type="predicted"/>
<gene>
    <name evidence="1" type="ORF">F511_22770</name>
</gene>
<accession>A0A2Z7D9Z6</accession>
<evidence type="ECO:0000313" key="1">
    <source>
        <dbReference type="EMBL" id="KZV55903.1"/>
    </source>
</evidence>
<dbReference type="Proteomes" id="UP000250235">
    <property type="component" value="Unassembled WGS sequence"/>
</dbReference>